<dbReference type="EMBL" id="CAKOGP040001968">
    <property type="protein sequence ID" value="CAJ1958112.1"/>
    <property type="molecule type" value="Genomic_DNA"/>
</dbReference>
<gene>
    <name evidence="1" type="ORF">CYCCA115_LOCUS17032</name>
</gene>
<evidence type="ECO:0000313" key="2">
    <source>
        <dbReference type="Proteomes" id="UP001295423"/>
    </source>
</evidence>
<dbReference type="AlphaFoldDB" id="A0AAD2JJZ9"/>
<protein>
    <submittedName>
        <fullName evidence="1">Uncharacterized protein</fullName>
    </submittedName>
</protein>
<dbReference type="Proteomes" id="UP001295423">
    <property type="component" value="Unassembled WGS sequence"/>
</dbReference>
<name>A0AAD2JJZ9_9STRA</name>
<proteinExistence type="predicted"/>
<accession>A0AAD2JJZ9</accession>
<sequence length="126" mass="13291">MADQQDAAFADIAQTLQVLQQMLAVQGTGPKKGGFTIDSQDHNARSIAPFCLSFKKPESEGDEAARKKAAVEAAKAKMLTPIDESTVAPNARDTTTALLANALAMIGQDDALHDIISEALSALHQT</sequence>
<comment type="caution">
    <text evidence="1">The sequence shown here is derived from an EMBL/GenBank/DDBJ whole genome shotgun (WGS) entry which is preliminary data.</text>
</comment>
<keyword evidence="2" id="KW-1185">Reference proteome</keyword>
<evidence type="ECO:0000313" key="1">
    <source>
        <dbReference type="EMBL" id="CAJ1958112.1"/>
    </source>
</evidence>
<reference evidence="1" key="1">
    <citation type="submission" date="2023-08" db="EMBL/GenBank/DDBJ databases">
        <authorList>
            <person name="Audoor S."/>
            <person name="Bilcke G."/>
        </authorList>
    </citation>
    <scope>NUCLEOTIDE SEQUENCE</scope>
</reference>
<organism evidence="1 2">
    <name type="scientific">Cylindrotheca closterium</name>
    <dbReference type="NCBI Taxonomy" id="2856"/>
    <lineage>
        <taxon>Eukaryota</taxon>
        <taxon>Sar</taxon>
        <taxon>Stramenopiles</taxon>
        <taxon>Ochrophyta</taxon>
        <taxon>Bacillariophyta</taxon>
        <taxon>Bacillariophyceae</taxon>
        <taxon>Bacillariophycidae</taxon>
        <taxon>Bacillariales</taxon>
        <taxon>Bacillariaceae</taxon>
        <taxon>Cylindrotheca</taxon>
    </lineage>
</organism>